<accession>A0AAX6E1Y0</accession>
<dbReference type="EMBL" id="JANAVB010040617">
    <property type="protein sequence ID" value="KAJ6797971.1"/>
    <property type="molecule type" value="Genomic_DNA"/>
</dbReference>
<protein>
    <submittedName>
        <fullName evidence="2">Cellulose synthase A catalytic subunit 5 [UDP-forming]-like isoform X1</fullName>
    </submittedName>
</protein>
<evidence type="ECO:0000313" key="3">
    <source>
        <dbReference type="Proteomes" id="UP001140949"/>
    </source>
</evidence>
<proteinExistence type="predicted"/>
<evidence type="ECO:0000256" key="1">
    <source>
        <dbReference type="SAM" id="Phobius"/>
    </source>
</evidence>
<keyword evidence="1" id="KW-0812">Transmembrane</keyword>
<dbReference type="AlphaFoldDB" id="A0AAX6E1Y0"/>
<dbReference type="PANTHER" id="PTHR13301">
    <property type="entry name" value="X-BOX TRANSCRIPTION FACTOR-RELATED"/>
    <property type="match status" value="1"/>
</dbReference>
<comment type="caution">
    <text evidence="2">The sequence shown here is derived from an EMBL/GenBank/DDBJ whole genome shotgun (WGS) entry which is preliminary data.</text>
</comment>
<organism evidence="2 3">
    <name type="scientific">Iris pallida</name>
    <name type="common">Sweet iris</name>
    <dbReference type="NCBI Taxonomy" id="29817"/>
    <lineage>
        <taxon>Eukaryota</taxon>
        <taxon>Viridiplantae</taxon>
        <taxon>Streptophyta</taxon>
        <taxon>Embryophyta</taxon>
        <taxon>Tracheophyta</taxon>
        <taxon>Spermatophyta</taxon>
        <taxon>Magnoliopsida</taxon>
        <taxon>Liliopsida</taxon>
        <taxon>Asparagales</taxon>
        <taxon>Iridaceae</taxon>
        <taxon>Iridoideae</taxon>
        <taxon>Irideae</taxon>
        <taxon>Iris</taxon>
    </lineage>
</organism>
<feature type="transmembrane region" description="Helical" evidence="1">
    <location>
        <begin position="168"/>
        <end position="187"/>
    </location>
</feature>
<keyword evidence="1" id="KW-0472">Membrane</keyword>
<keyword evidence="1" id="KW-1133">Transmembrane helix</keyword>
<name>A0AAX6E1Y0_IRIPA</name>
<feature type="transmembrane region" description="Helical" evidence="1">
    <location>
        <begin position="70"/>
        <end position="88"/>
    </location>
</feature>
<gene>
    <name evidence="2" type="ORF">M6B38_215230</name>
</gene>
<evidence type="ECO:0000313" key="2">
    <source>
        <dbReference type="EMBL" id="KAJ6797971.1"/>
    </source>
</evidence>
<reference evidence="2" key="2">
    <citation type="submission" date="2023-04" db="EMBL/GenBank/DDBJ databases">
        <authorList>
            <person name="Bruccoleri R.E."/>
            <person name="Oakeley E.J."/>
            <person name="Faust A.-M."/>
            <person name="Dessus-Babus S."/>
            <person name="Altorfer M."/>
            <person name="Burckhardt D."/>
            <person name="Oertli M."/>
            <person name="Naumann U."/>
            <person name="Petersen F."/>
            <person name="Wong J."/>
        </authorList>
    </citation>
    <scope>NUCLEOTIDE SEQUENCE</scope>
    <source>
        <strain evidence="2">GSM-AAB239-AS_SAM_17_03QT</strain>
        <tissue evidence="2">Leaf</tissue>
    </source>
</reference>
<sequence>MVIEVLLGRTEWTSGKGNSLKRCRRFCLKVDIMEGFMEKIQIVLICQYEGRKPLSRKLPISSNKKNPYRIIVLHRLMILGIFFHYRLLPLVLDAYGLWLTSVICEIWFAVSWIQDQFPKWSPIEKKTYLDRLSLRYEKEGKPSKLADIDVFVLAQSILSKNLHSSLQILFYPLLLWITWLIKFHATFRMMALPCSSLKHSLKTDPTEVVVVQIFVIWLENNF</sequence>
<dbReference type="Proteomes" id="UP001140949">
    <property type="component" value="Unassembled WGS sequence"/>
</dbReference>
<reference evidence="2" key="1">
    <citation type="journal article" date="2023" name="GigaByte">
        <title>Genome assembly of the bearded iris, Iris pallida Lam.</title>
        <authorList>
            <person name="Bruccoleri R.E."/>
            <person name="Oakeley E.J."/>
            <person name="Faust A.M.E."/>
            <person name="Altorfer M."/>
            <person name="Dessus-Babus S."/>
            <person name="Burckhardt D."/>
            <person name="Oertli M."/>
            <person name="Naumann U."/>
            <person name="Petersen F."/>
            <person name="Wong J."/>
        </authorList>
    </citation>
    <scope>NUCLEOTIDE SEQUENCE</scope>
    <source>
        <strain evidence="2">GSM-AAB239-AS_SAM_17_03QT</strain>
    </source>
</reference>
<keyword evidence="3" id="KW-1185">Reference proteome</keyword>